<evidence type="ECO:0000313" key="1">
    <source>
        <dbReference type="EMBL" id="KAK2955933.1"/>
    </source>
</evidence>
<organism evidence="1 2">
    <name type="scientific">Blattamonas nauphoetae</name>
    <dbReference type="NCBI Taxonomy" id="2049346"/>
    <lineage>
        <taxon>Eukaryota</taxon>
        <taxon>Metamonada</taxon>
        <taxon>Preaxostyla</taxon>
        <taxon>Oxymonadida</taxon>
        <taxon>Blattamonas</taxon>
    </lineage>
</organism>
<reference evidence="1 2" key="1">
    <citation type="journal article" date="2022" name="bioRxiv">
        <title>Genomics of Preaxostyla Flagellates Illuminates Evolutionary Transitions and the Path Towards Mitochondrial Loss.</title>
        <authorList>
            <person name="Novak L.V.F."/>
            <person name="Treitli S.C."/>
            <person name="Pyrih J."/>
            <person name="Halakuc P."/>
            <person name="Pipaliya S.V."/>
            <person name="Vacek V."/>
            <person name="Brzon O."/>
            <person name="Soukal P."/>
            <person name="Eme L."/>
            <person name="Dacks J.B."/>
            <person name="Karnkowska A."/>
            <person name="Elias M."/>
            <person name="Hampl V."/>
        </authorList>
    </citation>
    <scope>NUCLEOTIDE SEQUENCE [LARGE SCALE GENOMIC DNA]</scope>
    <source>
        <strain evidence="1">NAU3</strain>
        <tissue evidence="1">Gut</tissue>
    </source>
</reference>
<evidence type="ECO:0000313" key="2">
    <source>
        <dbReference type="Proteomes" id="UP001281761"/>
    </source>
</evidence>
<gene>
    <name evidence="1" type="ORF">BLNAU_9093</name>
</gene>
<name>A0ABQ9XWT4_9EUKA</name>
<protein>
    <submittedName>
        <fullName evidence="1">Uncharacterized protein</fullName>
    </submittedName>
</protein>
<proteinExistence type="predicted"/>
<accession>A0ABQ9XWT4</accession>
<sequence length="678" mass="76720">MVALVEHFVDSGDLILQSPPFLPRNLAFTFKHFVLQPEIIGPFFLADHSFLHGDTVECTEQLIDAVRKVKETHSLEVVRNLHFDWKEWVTMMEMVEKGVTALTDLSFLQSRCFRPTLEALQAKHQHIVNPSPIEENGHIGSLPFRTTHDPSLISSTVASPLTSLHRCLNVIDATKSTQCIVDIHSFLPFLISGLHSSNSVVQFVCFTLFFKLRHFDRKVDDPRDHQFQSLRKAFRDGTYWQNMTLLHLWMRWLEDTHGSGSTHVIAESDFDFSGLLDADLSDRHLFNFTCSFVGRVLFNDTNSIPKNVWKLYFLVQFEKRHQMMSRLSTDQSASFVLGQPKHTVRHFAAYVSAFLSVIDDFAFPSALTEVIATDLDPNPHHFSTWVNPAYFLCHTSIPPNHRHSFFPMDLLFERFLRDDPDALLSDWPERDIFTPSKFLITPSIAPFGACSSLAVVFTMLASFTSNPEPFEMDLLSTVGQMVVSLHWLSIPAHFDSPLLCHLPSLAGAQRGVLQTLSSHSGIPSLITPLTILSYDFLYFQIQSINNPVNQAISLFSMYGRYVTAEGFSYFRKGRGLVIDILHRLHLKAPAIVSTAIEFCHRLVTLSSDAVRIDVAKLGLLDHIVSAVSNSSFLDDYEKGVAVIGILLDTIRRDHLKRQMRGFDFSRGLNRHSGGSSSL</sequence>
<comment type="caution">
    <text evidence="1">The sequence shown here is derived from an EMBL/GenBank/DDBJ whole genome shotgun (WGS) entry which is preliminary data.</text>
</comment>
<keyword evidence="2" id="KW-1185">Reference proteome</keyword>
<dbReference type="Proteomes" id="UP001281761">
    <property type="component" value="Unassembled WGS sequence"/>
</dbReference>
<dbReference type="EMBL" id="JARBJD010000061">
    <property type="protein sequence ID" value="KAK2955933.1"/>
    <property type="molecule type" value="Genomic_DNA"/>
</dbReference>